<accession>A0A937FD95</accession>
<comment type="caution">
    <text evidence="1">The sequence shown here is derived from an EMBL/GenBank/DDBJ whole genome shotgun (WGS) entry which is preliminary data.</text>
</comment>
<reference evidence="1" key="1">
    <citation type="submission" date="2021-01" db="EMBL/GenBank/DDBJ databases">
        <title>Fulvivirga kasyanovii gen. nov., sp nov., a novel member of the phylum Bacteroidetes isolated from seawater in a mussel farm.</title>
        <authorList>
            <person name="Zhao L.-H."/>
            <person name="Wang Z.-J."/>
        </authorList>
    </citation>
    <scope>NUCLEOTIDE SEQUENCE</scope>
    <source>
        <strain evidence="1">2943</strain>
    </source>
</reference>
<dbReference type="AlphaFoldDB" id="A0A937FD95"/>
<sequence>MKIDFTKLQKAFIIKIKEDENLTLRGQDVSFEINPNYEFEQHNLTIRIKVFGEEFSVGYPKENTSIDELILDFYSRLHDCNTDNARHHIIGLKILQLQNRFSEEIISLREKLIRKYQDLKPEEIVIDFSDLPLSENDLSGFPKFGIFIVIKGKQVLMREIGFDEFNYKLDDELETKITERLKN</sequence>
<evidence type="ECO:0000313" key="1">
    <source>
        <dbReference type="EMBL" id="MBL3658639.1"/>
    </source>
</evidence>
<dbReference type="EMBL" id="JAESIY010000014">
    <property type="protein sequence ID" value="MBL3658639.1"/>
    <property type="molecule type" value="Genomic_DNA"/>
</dbReference>
<organism evidence="1 2">
    <name type="scientific">Fulvivirga sediminis</name>
    <dbReference type="NCBI Taxonomy" id="2803949"/>
    <lineage>
        <taxon>Bacteria</taxon>
        <taxon>Pseudomonadati</taxon>
        <taxon>Bacteroidota</taxon>
        <taxon>Cytophagia</taxon>
        <taxon>Cytophagales</taxon>
        <taxon>Fulvivirgaceae</taxon>
        <taxon>Fulvivirga</taxon>
    </lineage>
</organism>
<dbReference type="Proteomes" id="UP000659388">
    <property type="component" value="Unassembled WGS sequence"/>
</dbReference>
<dbReference type="RefSeq" id="WP_202246430.1">
    <property type="nucleotide sequence ID" value="NZ_JAESIY010000014.1"/>
</dbReference>
<keyword evidence="2" id="KW-1185">Reference proteome</keyword>
<proteinExistence type="predicted"/>
<evidence type="ECO:0000313" key="2">
    <source>
        <dbReference type="Proteomes" id="UP000659388"/>
    </source>
</evidence>
<gene>
    <name evidence="1" type="ORF">JL102_20985</name>
</gene>
<name>A0A937FD95_9BACT</name>
<protein>
    <submittedName>
        <fullName evidence="1">Uncharacterized protein</fullName>
    </submittedName>
</protein>